<name>W9AUD2_MYCCO</name>
<keyword evidence="1" id="KW-1133">Transmembrane helix</keyword>
<dbReference type="RefSeq" id="WP_036396564.1">
    <property type="nucleotide sequence ID" value="NZ_CCBB010000001.1"/>
</dbReference>
<dbReference type="EMBL" id="CCBB010000001">
    <property type="protein sequence ID" value="CDO06206.1"/>
    <property type="molecule type" value="Genomic_DNA"/>
</dbReference>
<evidence type="ECO:0000313" key="2">
    <source>
        <dbReference type="EMBL" id="CDO06206.1"/>
    </source>
</evidence>
<protein>
    <recommendedName>
        <fullName evidence="4">Transmembrane protein</fullName>
    </recommendedName>
</protein>
<feature type="transmembrane region" description="Helical" evidence="1">
    <location>
        <begin position="77"/>
        <end position="98"/>
    </location>
</feature>
<evidence type="ECO:0008006" key="4">
    <source>
        <dbReference type="Google" id="ProtNLM"/>
    </source>
</evidence>
<feature type="transmembrane region" description="Helical" evidence="1">
    <location>
        <begin position="6"/>
        <end position="26"/>
    </location>
</feature>
<keyword evidence="3" id="KW-1185">Reference proteome</keyword>
<evidence type="ECO:0000313" key="3">
    <source>
        <dbReference type="Proteomes" id="UP000028870"/>
    </source>
</evidence>
<evidence type="ECO:0000256" key="1">
    <source>
        <dbReference type="SAM" id="Phobius"/>
    </source>
</evidence>
<dbReference type="OrthoDB" id="4617788at2"/>
<dbReference type="eggNOG" id="ENOG5031H14">
    <property type="taxonomic scope" value="Bacteria"/>
</dbReference>
<dbReference type="Proteomes" id="UP000028870">
    <property type="component" value="Unassembled WGS sequence"/>
</dbReference>
<organism evidence="2 3">
    <name type="scientific">Mycolicibacterium cosmeticum</name>
    <dbReference type="NCBI Taxonomy" id="258533"/>
    <lineage>
        <taxon>Bacteria</taxon>
        <taxon>Bacillati</taxon>
        <taxon>Actinomycetota</taxon>
        <taxon>Actinomycetes</taxon>
        <taxon>Mycobacteriales</taxon>
        <taxon>Mycobacteriaceae</taxon>
        <taxon>Mycolicibacterium</taxon>
    </lineage>
</organism>
<reference evidence="2" key="1">
    <citation type="submission" date="2014-03" db="EMBL/GenBank/DDBJ databases">
        <title>Draft Genome Sequence of Mycobacterium cosmeticum DSM 44829.</title>
        <authorList>
            <person name="Croce O."/>
            <person name="Robert C."/>
            <person name="Raoult D."/>
            <person name="Drancourt M."/>
        </authorList>
    </citation>
    <scope>NUCLEOTIDE SEQUENCE [LARGE SCALE GENOMIC DNA]</scope>
    <source>
        <strain evidence="2">DSM 44829</strain>
    </source>
</reference>
<keyword evidence="1" id="KW-0472">Membrane</keyword>
<dbReference type="AlphaFoldDB" id="W9AUD2"/>
<keyword evidence="1" id="KW-0812">Transmembrane</keyword>
<sequence length="148" mass="16286">MDSRTFGDLAVIAFVGLLVFATGMFVHTRRLRLRPISAFGEEVGGTKAMLNKVRKLEPMTPDELDFAKQAIADRSSLLAFSIPAAIFSLGCFYVLGSLEHLHGATPSERTFLGVIPMFSSLNITMQILRNKALKRRIPRVPVVTPEPA</sequence>
<accession>W9AUD2</accession>
<proteinExistence type="predicted"/>
<reference evidence="2" key="2">
    <citation type="submission" date="2014-03" db="EMBL/GenBank/DDBJ databases">
        <authorList>
            <person name="Urmite Genomes"/>
        </authorList>
    </citation>
    <scope>NUCLEOTIDE SEQUENCE</scope>
    <source>
        <strain evidence="2">DSM 44829</strain>
    </source>
</reference>
<feature type="transmembrane region" description="Helical" evidence="1">
    <location>
        <begin position="110"/>
        <end position="128"/>
    </location>
</feature>
<gene>
    <name evidence="2" type="ORF">BN977_00988</name>
</gene>
<dbReference type="STRING" id="258533.BN977_00988"/>
<comment type="caution">
    <text evidence="2">The sequence shown here is derived from an EMBL/GenBank/DDBJ whole genome shotgun (WGS) entry which is preliminary data.</text>
</comment>